<evidence type="ECO:0000313" key="2">
    <source>
        <dbReference type="Proteomes" id="UP001497644"/>
    </source>
</evidence>
<accession>A0AAV2NV69</accession>
<proteinExistence type="predicted"/>
<gene>
    <name evidence="1" type="ORF">LPLAT_LOCUS9862</name>
</gene>
<keyword evidence="2" id="KW-1185">Reference proteome</keyword>
<dbReference type="AlphaFoldDB" id="A0AAV2NV69"/>
<protein>
    <submittedName>
        <fullName evidence="1">Uncharacterized protein</fullName>
    </submittedName>
</protein>
<dbReference type="EMBL" id="OZ034828">
    <property type="protein sequence ID" value="CAL1684188.1"/>
    <property type="molecule type" value="Genomic_DNA"/>
</dbReference>
<dbReference type="Proteomes" id="UP001497644">
    <property type="component" value="Chromosome 5"/>
</dbReference>
<organism evidence="1 2">
    <name type="scientific">Lasius platythorax</name>
    <dbReference type="NCBI Taxonomy" id="488582"/>
    <lineage>
        <taxon>Eukaryota</taxon>
        <taxon>Metazoa</taxon>
        <taxon>Ecdysozoa</taxon>
        <taxon>Arthropoda</taxon>
        <taxon>Hexapoda</taxon>
        <taxon>Insecta</taxon>
        <taxon>Pterygota</taxon>
        <taxon>Neoptera</taxon>
        <taxon>Endopterygota</taxon>
        <taxon>Hymenoptera</taxon>
        <taxon>Apocrita</taxon>
        <taxon>Aculeata</taxon>
        <taxon>Formicoidea</taxon>
        <taxon>Formicidae</taxon>
        <taxon>Formicinae</taxon>
        <taxon>Lasius</taxon>
        <taxon>Lasius</taxon>
    </lineage>
</organism>
<evidence type="ECO:0000313" key="1">
    <source>
        <dbReference type="EMBL" id="CAL1684188.1"/>
    </source>
</evidence>
<sequence>MINATCLPDKIWQPPNFVRSSIVVARSGNSNAACSNNAPFRRFPLCLPKKFICLRNTACSGTKSSPVDNDW</sequence>
<name>A0AAV2NV69_9HYME</name>
<reference evidence="1" key="1">
    <citation type="submission" date="2024-04" db="EMBL/GenBank/DDBJ databases">
        <authorList>
            <consortium name="Molecular Ecology Group"/>
        </authorList>
    </citation>
    <scope>NUCLEOTIDE SEQUENCE</scope>
</reference>